<feature type="coiled-coil region" evidence="1">
    <location>
        <begin position="148"/>
        <end position="175"/>
    </location>
</feature>
<evidence type="ECO:0000313" key="3">
    <source>
        <dbReference type="EMBL" id="RAL39644.1"/>
    </source>
</evidence>
<evidence type="ECO:0000313" key="4">
    <source>
        <dbReference type="Proteomes" id="UP000249390"/>
    </source>
</evidence>
<keyword evidence="4" id="KW-1185">Reference proteome</keyword>
<feature type="compositionally biased region" description="Basic and acidic residues" evidence="2">
    <location>
        <begin position="260"/>
        <end position="271"/>
    </location>
</feature>
<dbReference type="Proteomes" id="UP000249390">
    <property type="component" value="Unassembled WGS sequence"/>
</dbReference>
<gene>
    <name evidence="3" type="ORF">DM860_003177</name>
</gene>
<dbReference type="EMBL" id="NQVE01000200">
    <property type="protein sequence ID" value="RAL39644.1"/>
    <property type="molecule type" value="Genomic_DNA"/>
</dbReference>
<dbReference type="PANTHER" id="PTHR36325:SF1">
    <property type="entry name" value="MYOSIN-2 HEAVY CHAIN-LIKE PROTEIN"/>
    <property type="match status" value="1"/>
</dbReference>
<comment type="caution">
    <text evidence="3">The sequence shown here is derived from an EMBL/GenBank/DDBJ whole genome shotgun (WGS) entry which is preliminary data.</text>
</comment>
<accession>A0A328D2K9</accession>
<keyword evidence="1" id="KW-0175">Coiled coil</keyword>
<evidence type="ECO:0000256" key="1">
    <source>
        <dbReference type="SAM" id="Coils"/>
    </source>
</evidence>
<feature type="region of interest" description="Disordered" evidence="2">
    <location>
        <begin position="17"/>
        <end position="44"/>
    </location>
</feature>
<evidence type="ECO:0000256" key="2">
    <source>
        <dbReference type="SAM" id="MobiDB-lite"/>
    </source>
</evidence>
<feature type="region of interest" description="Disordered" evidence="2">
    <location>
        <begin position="382"/>
        <end position="438"/>
    </location>
</feature>
<name>A0A328D2K9_9ASTE</name>
<organism evidence="3 4">
    <name type="scientific">Cuscuta australis</name>
    <dbReference type="NCBI Taxonomy" id="267555"/>
    <lineage>
        <taxon>Eukaryota</taxon>
        <taxon>Viridiplantae</taxon>
        <taxon>Streptophyta</taxon>
        <taxon>Embryophyta</taxon>
        <taxon>Tracheophyta</taxon>
        <taxon>Spermatophyta</taxon>
        <taxon>Magnoliopsida</taxon>
        <taxon>eudicotyledons</taxon>
        <taxon>Gunneridae</taxon>
        <taxon>Pentapetalae</taxon>
        <taxon>asterids</taxon>
        <taxon>lamiids</taxon>
        <taxon>Solanales</taxon>
        <taxon>Convolvulaceae</taxon>
        <taxon>Cuscuteae</taxon>
        <taxon>Cuscuta</taxon>
        <taxon>Cuscuta subgen. Grammica</taxon>
        <taxon>Cuscuta sect. Cleistogrammica</taxon>
    </lineage>
</organism>
<reference evidence="3 4" key="1">
    <citation type="submission" date="2018-06" db="EMBL/GenBank/DDBJ databases">
        <title>The Genome of Cuscuta australis (Dodder) Provides Insight into the Evolution of Plant Parasitism.</title>
        <authorList>
            <person name="Liu H."/>
        </authorList>
    </citation>
    <scope>NUCLEOTIDE SEQUENCE [LARGE SCALE GENOMIC DNA]</scope>
    <source>
        <strain evidence="4">cv. Yunnan</strain>
        <tissue evidence="3">Vines</tissue>
    </source>
</reference>
<feature type="compositionally biased region" description="Basic and acidic residues" evidence="2">
    <location>
        <begin position="450"/>
        <end position="464"/>
    </location>
</feature>
<sequence>MDLGCLDMGCIEKKRVIPCNQTPSPSGSPTASAAPTSKHAKIKGTKEGVYSNLVSLNKNASQIRKPPHRKTSPLNWFPRQKVDSYLKRKIKLLQEVDGMSSTLDETLGDSNPHYSRVLREKIAVREAAQKAMEARKVAMVEASWCRILKAARIDTKQAEEHLMEAEKASDEAFQEATSIGVILYDTSGASQKQYSVETSASRVGGSNMHTVRTSFETAFEVDKQVASAVKAALIKLANCPSMNKDEFKELLRKISQNPDNDEKNSESSSKDEESDTATEMEVACENKRKCNITKIEEIMVERLRCLQEDELESLATIVATCGLNAALEEAGNQRLHTKVEAVSDHTSHAGPPQNEHEAPLPSLDKFLVKRLTRLEREVLEAKTAKRNGDKEENDRRHFSDQPSSKYSTEIEKHSESSSSSIGSKSSGHMISSEVPDLGSILVKHTSKLEREIKESKTNSERVDGKGAVGNKKSDAADEIPSLDKFLVKHVSKLEKEVQEAKDRQKNSNFRIPDSGGGGGVERLGKENIEQNKNIDAEVDESKVSLGKVLVKPIHRLEKMKKMQESSSSIGGVLMRTQRRKHGGGNCDDGLDKILVKHVSKLEKEKMAALEAATEEVKLPSVSRSSLGVSNEPGSLDHVLVRKAKCGSTLERKETVEVAAARESDDAQIRHSVSRKEAREKELQQAWGGLSLGNSIRPHLSRLQRDKASCSFKCKSFLFPSKLYTHTLWFMACVSL</sequence>
<feature type="region of interest" description="Disordered" evidence="2">
    <location>
        <begin position="450"/>
        <end position="474"/>
    </location>
</feature>
<feature type="region of interest" description="Disordered" evidence="2">
    <location>
        <begin position="497"/>
        <end position="525"/>
    </location>
</feature>
<feature type="compositionally biased region" description="Low complexity" evidence="2">
    <location>
        <begin position="22"/>
        <end position="37"/>
    </location>
</feature>
<protein>
    <submittedName>
        <fullName evidence="3">Uncharacterized protein</fullName>
    </submittedName>
</protein>
<dbReference type="AlphaFoldDB" id="A0A328D2K9"/>
<feature type="compositionally biased region" description="Low complexity" evidence="2">
    <location>
        <begin position="416"/>
        <end position="433"/>
    </location>
</feature>
<feature type="compositionally biased region" description="Basic and acidic residues" evidence="2">
    <location>
        <begin position="382"/>
        <end position="399"/>
    </location>
</feature>
<feature type="region of interest" description="Disordered" evidence="2">
    <location>
        <begin position="341"/>
        <end position="363"/>
    </location>
</feature>
<dbReference type="PANTHER" id="PTHR36325">
    <property type="entry name" value="MYOSIN-2 HEAVY CHAIN-LIKE PROTEIN"/>
    <property type="match status" value="1"/>
</dbReference>
<feature type="region of interest" description="Disordered" evidence="2">
    <location>
        <begin position="254"/>
        <end position="281"/>
    </location>
</feature>
<proteinExistence type="predicted"/>